<keyword evidence="9" id="KW-1185">Reference proteome</keyword>
<evidence type="ECO:0000313" key="9">
    <source>
        <dbReference type="Proteomes" id="UP000634043"/>
    </source>
</evidence>
<feature type="transmembrane region" description="Helical" evidence="6">
    <location>
        <begin position="20"/>
        <end position="41"/>
    </location>
</feature>
<gene>
    <name evidence="8" type="ORF">GCM10011323_33070</name>
</gene>
<dbReference type="InterPro" id="IPR008023">
    <property type="entry name" value="DUF748"/>
</dbReference>
<accession>A0ABQ1WD13</accession>
<dbReference type="PANTHER" id="PTHR30441:SF8">
    <property type="entry name" value="DUF748 DOMAIN-CONTAINING PROTEIN"/>
    <property type="match status" value="1"/>
</dbReference>
<evidence type="ECO:0000256" key="2">
    <source>
        <dbReference type="ARBA" id="ARBA00022692"/>
    </source>
</evidence>
<feature type="domain" description="Translocation and assembly module TamB C-terminal" evidence="7">
    <location>
        <begin position="1045"/>
        <end position="1474"/>
    </location>
</feature>
<dbReference type="PANTHER" id="PTHR30441">
    <property type="entry name" value="DUF748 DOMAIN-CONTAINING PROTEIN"/>
    <property type="match status" value="1"/>
</dbReference>
<keyword evidence="2 6" id="KW-0812">Transmembrane</keyword>
<protein>
    <submittedName>
        <fullName evidence="8">DUF490 domain-containing protein</fullName>
    </submittedName>
</protein>
<name>A0ABQ1WD13_9BACT</name>
<organism evidence="8 9">
    <name type="scientific">Pontibacter amylolyticus</name>
    <dbReference type="NCBI Taxonomy" id="1424080"/>
    <lineage>
        <taxon>Bacteria</taxon>
        <taxon>Pseudomonadati</taxon>
        <taxon>Bacteroidota</taxon>
        <taxon>Cytophagia</taxon>
        <taxon>Cytophagales</taxon>
        <taxon>Hymenobacteraceae</taxon>
        <taxon>Pontibacter</taxon>
    </lineage>
</organism>
<feature type="region of interest" description="Disordered" evidence="5">
    <location>
        <begin position="1498"/>
        <end position="1522"/>
    </location>
</feature>
<reference evidence="9" key="1">
    <citation type="journal article" date="2019" name="Int. J. Syst. Evol. Microbiol.">
        <title>The Global Catalogue of Microorganisms (GCM) 10K type strain sequencing project: providing services to taxonomists for standard genome sequencing and annotation.</title>
        <authorList>
            <consortium name="The Broad Institute Genomics Platform"/>
            <consortium name="The Broad Institute Genome Sequencing Center for Infectious Disease"/>
            <person name="Wu L."/>
            <person name="Ma J."/>
        </authorList>
    </citation>
    <scope>NUCLEOTIDE SEQUENCE [LARGE SCALE GENOMIC DNA]</scope>
    <source>
        <strain evidence="9">CGMCC 1.12749</strain>
    </source>
</reference>
<evidence type="ECO:0000259" key="7">
    <source>
        <dbReference type="Pfam" id="PF04357"/>
    </source>
</evidence>
<feature type="compositionally biased region" description="Basic and acidic residues" evidence="5">
    <location>
        <begin position="1498"/>
        <end position="1508"/>
    </location>
</feature>
<sequence length="1522" mass="170882">MEKEQSINYFKVIGKAILKIVLAVILLLLVAFAVVFVAIRYPGVQTRVAQKAAEYISRTIDHEVTIGRVDIEFFSNVILEQVKVLDYRGEELFYVGRAEADISLFSIFKPNTLGIATLELQEPRAHLIQYEGTDTLNMSTFIRSLGNLITKDTTKASQPFEFSIEELVIKNGHFSYDDFNRPRTDYGIDYFHLAIDSISARFTEFEPGDTLKVRVTDLTAHERPSGIRLHNLDVLMTYASTFWEWDELDLRVNDSNVQEYIRFDYNRFGNFSNFIDSVTVTGRIKDTRLYSRDIALFAPPIREYDENAYIASAEVEGRVAEFMATNLDIRYGKNTHIVGTMNVDGLPNWGETFANIRLRPSTLNAEDIKQFLPADAYTIASRLGTVKVDGRFLGFYNDFVANGSFVTALGNVQSDINMKINRANNTSSYRGRLKTQNFHVGRLIGEPDVIKTITMDGRVVGSGFTLKDARLQINADIAQLHLLDYNYRNIRTDGTFRGQRYEGHFAIADPNLAFTANGEVNLANNNQAFNLRADLSKADLKALRITDKAVTVQANADLNFRGLRLDDFEGTAFFDSASVTYEGQRIALDTIRVQSYIGEGIRSLTLRSTPLALRVSGDFRYSALIEDLKQLVDEYKLNFESNDVATAAYYKRKRPSTRPEYSLDYDLYLRQVNPLIHLFVPELTISDFSKLEGTFRHGNTVILTSYARIDTILYDDVTLFQNDIELSTSKLQHSPDVLASAQFTSEKQVLPSVGETERLLLEAIWSERTIGFYTNLLQPAYNNQATVVGDVNFLQDRLQVVFGRSNITLRETPWAFQPGSMVYISESGKRLDFEELILSNQNQIIRVDGAIGQDPGSTLVASIKNFDLRNLNPLMPEQIRGTLNAELTAQDVYNNAILNAGMRVDSFYLDDVLIGNIQGKGDWINAQQQMVVDVDIDRNNKKVLTLTGNYYPRAEEEQLDMLAVLDETQLKIVEPILKPIMSEMEGTMEGRIRVLGRLSAPVLTGSVMVTGGQFRFDYLGTTYRFSDRVYFGANSISFRNAQLRDLYGNVGYVTGGIAHDGFQNMVLDLNARFRNMMILNTTYEQNELYYGTAFGTGTATVLGPVDNLKIDVNARSNANTRIVVPLDNQTDLARKDFIRFVNRNVSDSTGVAVAVEEQKVDLSGINMNFDLDVTDDAYFEIIIDRQTGDVIRGSGSGQIQMTIDTRGEFNMFGNFVIANGAYNLNLLEGVVSREFRVTPGGTLSWNGDPLDGVMDIRATYVQNTRIDNLIQNGAQAGNIQGSYPVTAIVDLKGPILTPDIRLNLDFENLPANARLALEPILLGIRNDENELNRQVFSLLVLRRLAPPGTFFGENPGAAAVGGSLGSLLTGQLSGFLNSIDSNLEIDIGLGDISQDDLSALQLRLSYSFFQGRLRVSSQTGLGSNTTPQAGQAGGTYRNAYQGSWSVEYYITKSGELRARLEYNTLPTNYGRITNTQRLSLLHTKHFDNLRELFGRDRERRRERRREQQEVPIILDSDPRMNL</sequence>
<keyword evidence="4 6" id="KW-0472">Membrane</keyword>
<comment type="caution">
    <text evidence="8">The sequence shown here is derived from an EMBL/GenBank/DDBJ whole genome shotgun (WGS) entry which is preliminary data.</text>
</comment>
<evidence type="ECO:0000256" key="5">
    <source>
        <dbReference type="SAM" id="MobiDB-lite"/>
    </source>
</evidence>
<dbReference type="Proteomes" id="UP000634043">
    <property type="component" value="Unassembled WGS sequence"/>
</dbReference>
<dbReference type="EMBL" id="BMFP01000007">
    <property type="protein sequence ID" value="GGG26891.1"/>
    <property type="molecule type" value="Genomic_DNA"/>
</dbReference>
<evidence type="ECO:0000313" key="8">
    <source>
        <dbReference type="EMBL" id="GGG26891.1"/>
    </source>
</evidence>
<evidence type="ECO:0000256" key="4">
    <source>
        <dbReference type="ARBA" id="ARBA00023136"/>
    </source>
</evidence>
<dbReference type="InterPro" id="IPR007452">
    <property type="entry name" value="TamB_C"/>
</dbReference>
<dbReference type="Pfam" id="PF05359">
    <property type="entry name" value="DUF748"/>
    <property type="match status" value="1"/>
</dbReference>
<dbReference type="Pfam" id="PF04357">
    <property type="entry name" value="TamB"/>
    <property type="match status" value="1"/>
</dbReference>
<proteinExistence type="predicted"/>
<comment type="subcellular location">
    <subcellularLocation>
        <location evidence="1">Membrane</location>
        <topology evidence="1">Single-pass membrane protein</topology>
    </subcellularLocation>
</comment>
<evidence type="ECO:0000256" key="6">
    <source>
        <dbReference type="SAM" id="Phobius"/>
    </source>
</evidence>
<keyword evidence="3 6" id="KW-1133">Transmembrane helix</keyword>
<evidence type="ECO:0000256" key="1">
    <source>
        <dbReference type="ARBA" id="ARBA00004167"/>
    </source>
</evidence>
<evidence type="ECO:0000256" key="3">
    <source>
        <dbReference type="ARBA" id="ARBA00022989"/>
    </source>
</evidence>
<dbReference type="InterPro" id="IPR052894">
    <property type="entry name" value="AsmA-related"/>
</dbReference>